<dbReference type="Pfam" id="PF02397">
    <property type="entry name" value="Bac_transf"/>
    <property type="match status" value="1"/>
</dbReference>
<dbReference type="EMBL" id="CP019288">
    <property type="protein sequence ID" value="QHI37449.1"/>
    <property type="molecule type" value="Genomic_DNA"/>
</dbReference>
<keyword evidence="2" id="KW-0472">Membrane</keyword>
<name>A0A7L4ZLZ0_9FLAO</name>
<evidence type="ECO:0000256" key="2">
    <source>
        <dbReference type="SAM" id="Phobius"/>
    </source>
</evidence>
<evidence type="ECO:0000256" key="1">
    <source>
        <dbReference type="ARBA" id="ARBA00006464"/>
    </source>
</evidence>
<accession>A0A7L4ZLZ0</accession>
<dbReference type="EC" id="2.-.-.-" evidence="4"/>
<reference evidence="4 5" key="1">
    <citation type="journal article" date="2013" name="Int. J. Syst. Evol. Microbiol.">
        <title>Kordia antarctica sp. nov., isolated from Antarctic seawater.</title>
        <authorList>
            <person name="Baek K."/>
            <person name="Choi A."/>
            <person name="Kang I."/>
            <person name="Lee K."/>
            <person name="Cho J.C."/>
        </authorList>
    </citation>
    <scope>NUCLEOTIDE SEQUENCE [LARGE SCALE GENOMIC DNA]</scope>
    <source>
        <strain evidence="4 5">IMCC3317</strain>
    </source>
</reference>
<proteinExistence type="inferred from homology"/>
<dbReference type="Proteomes" id="UP000464657">
    <property type="component" value="Chromosome"/>
</dbReference>
<dbReference type="PANTHER" id="PTHR30576">
    <property type="entry name" value="COLANIC BIOSYNTHESIS UDP-GLUCOSE LIPID CARRIER TRANSFERASE"/>
    <property type="match status" value="1"/>
</dbReference>
<dbReference type="KEGG" id="kan:IMCC3317_28280"/>
<dbReference type="GO" id="GO:0016780">
    <property type="term" value="F:phosphotransferase activity, for other substituted phosphate groups"/>
    <property type="evidence" value="ECO:0007669"/>
    <property type="project" value="TreeGrafter"/>
</dbReference>
<keyword evidence="4" id="KW-0808">Transferase</keyword>
<comment type="similarity">
    <text evidence="1">Belongs to the bacterial sugar transferase family.</text>
</comment>
<evidence type="ECO:0000313" key="5">
    <source>
        <dbReference type="Proteomes" id="UP000464657"/>
    </source>
</evidence>
<keyword evidence="2" id="KW-1133">Transmembrane helix</keyword>
<keyword evidence="5" id="KW-1185">Reference proteome</keyword>
<evidence type="ECO:0000259" key="3">
    <source>
        <dbReference type="Pfam" id="PF02397"/>
    </source>
</evidence>
<evidence type="ECO:0000313" key="4">
    <source>
        <dbReference type="EMBL" id="QHI37449.1"/>
    </source>
</evidence>
<organism evidence="4 5">
    <name type="scientific">Kordia antarctica</name>
    <dbReference type="NCBI Taxonomy" id="1218801"/>
    <lineage>
        <taxon>Bacteria</taxon>
        <taxon>Pseudomonadati</taxon>
        <taxon>Bacteroidota</taxon>
        <taxon>Flavobacteriia</taxon>
        <taxon>Flavobacteriales</taxon>
        <taxon>Flavobacteriaceae</taxon>
        <taxon>Kordia</taxon>
    </lineage>
</organism>
<feature type="transmembrane region" description="Helical" evidence="2">
    <location>
        <begin position="12"/>
        <end position="35"/>
    </location>
</feature>
<feature type="domain" description="Bacterial sugar transferase" evidence="3">
    <location>
        <begin position="10"/>
        <end position="201"/>
    </location>
</feature>
<dbReference type="PANTHER" id="PTHR30576:SF20">
    <property type="entry name" value="QUINOVOSAMINEPHOSPHOTRANSFERAE-RELATED"/>
    <property type="match status" value="1"/>
</dbReference>
<protein>
    <submittedName>
        <fullName evidence="4">Putative sugar transferase EpsL</fullName>
        <ecNumber evidence="4">2.-.-.-</ecNumber>
    </submittedName>
</protein>
<keyword evidence="2" id="KW-0812">Transmembrane</keyword>
<dbReference type="AlphaFoldDB" id="A0A7L4ZLZ0"/>
<dbReference type="InterPro" id="IPR003362">
    <property type="entry name" value="Bact_transf"/>
</dbReference>
<dbReference type="RefSeq" id="WP_228054801.1">
    <property type="nucleotide sequence ID" value="NZ_CP019288.1"/>
</dbReference>
<gene>
    <name evidence="4" type="primary">epsL</name>
    <name evidence="4" type="ORF">IMCC3317_28280</name>
</gene>
<sequence length="203" mass="23306">MLTVKQKITKRTFDILMAIIGISLFWWLILLLIIISSIDTKSIGILLQSRIGLHGKKFNIYKIRTMRSDSKIEGSYLAIHNEHRITKIGSALRKWKLDELPQLINVFLGSMSFVGPRPDVAGFADKLSEEDKIILSVKPGITGPASIYFQQEEKILAQKIAPEEYNRNIIWAKKIELNKEYVKSYSFAKDIKYIFQTLISFVV</sequence>